<evidence type="ECO:0000259" key="5">
    <source>
        <dbReference type="PROSITE" id="PS50931"/>
    </source>
</evidence>
<organism evidence="6 7">
    <name type="scientific">Buttiauxella agrestis ATCC 33320</name>
    <dbReference type="NCBI Taxonomy" id="1006004"/>
    <lineage>
        <taxon>Bacteria</taxon>
        <taxon>Pseudomonadati</taxon>
        <taxon>Pseudomonadota</taxon>
        <taxon>Gammaproteobacteria</taxon>
        <taxon>Enterobacterales</taxon>
        <taxon>Enterobacteriaceae</taxon>
        <taxon>Buttiauxella</taxon>
    </lineage>
</organism>
<dbReference type="PANTHER" id="PTHR30118:SF6">
    <property type="entry name" value="HTH-TYPE TRANSCRIPTIONAL REGULATOR LEUO"/>
    <property type="match status" value="1"/>
</dbReference>
<dbReference type="GO" id="GO:0003677">
    <property type="term" value="F:DNA binding"/>
    <property type="evidence" value="ECO:0007669"/>
    <property type="project" value="UniProtKB-KW"/>
</dbReference>
<dbReference type="Proteomes" id="UP000028653">
    <property type="component" value="Unassembled WGS sequence"/>
</dbReference>
<comment type="similarity">
    <text evidence="1">Belongs to the LysR transcriptional regulatory family.</text>
</comment>
<dbReference type="OrthoDB" id="5897503at2"/>
<dbReference type="PROSITE" id="PS50931">
    <property type="entry name" value="HTH_LYSR"/>
    <property type="match status" value="1"/>
</dbReference>
<dbReference type="InterPro" id="IPR000847">
    <property type="entry name" value="LysR_HTH_N"/>
</dbReference>
<name>A0A085GCG7_9ENTR</name>
<evidence type="ECO:0000313" key="6">
    <source>
        <dbReference type="EMBL" id="KFC81412.1"/>
    </source>
</evidence>
<dbReference type="AlphaFoldDB" id="A0A085GCG7"/>
<protein>
    <submittedName>
        <fullName evidence="6">LysR family transcriptional regulator</fullName>
    </submittedName>
</protein>
<dbReference type="STRING" id="1006004.GBAG_2196"/>
<evidence type="ECO:0000256" key="1">
    <source>
        <dbReference type="ARBA" id="ARBA00009437"/>
    </source>
</evidence>
<dbReference type="InterPro" id="IPR036390">
    <property type="entry name" value="WH_DNA-bd_sf"/>
</dbReference>
<dbReference type="PANTHER" id="PTHR30118">
    <property type="entry name" value="HTH-TYPE TRANSCRIPTIONAL REGULATOR LEUO-RELATED"/>
    <property type="match status" value="1"/>
</dbReference>
<comment type="caution">
    <text evidence="6">The sequence shown here is derived from an EMBL/GenBank/DDBJ whole genome shotgun (WGS) entry which is preliminary data.</text>
</comment>
<proteinExistence type="inferred from homology"/>
<keyword evidence="2" id="KW-0805">Transcription regulation</keyword>
<gene>
    <name evidence="6" type="ORF">GBAG_2196</name>
</gene>
<sequence>MQSKIDLKLLKIINVLVVSGSVTKAAQLLNLTPGAVSYSLKKLRSLTGEHLFIRTKAGMKPDATALELSQRYQKFCSLAQENNADSIEVSREKLTVMTFSPMEMLLAESIFNLPTDSSLYRYVFLPYTASIDERAEKLKSGIVDVDIGGKLPADKLISKVKILSCDVVALSGVQNKALPTQLSVDDLYRARHAIWNVMIDYYCHSIRNAEKVGKYIQSRDVGLISSSIINMVTFCAHSDSIMLIPKMFVPMLTKKFPVQCHKLPAEFDMKYDCYMHFNTQITEDEQAMKFVDNVMSNVRDLCLSP</sequence>
<dbReference type="SUPFAM" id="SSF46785">
    <property type="entry name" value="Winged helix' DNA-binding domain"/>
    <property type="match status" value="1"/>
</dbReference>
<keyword evidence="4" id="KW-0804">Transcription</keyword>
<evidence type="ECO:0000256" key="2">
    <source>
        <dbReference type="ARBA" id="ARBA00023015"/>
    </source>
</evidence>
<evidence type="ECO:0000313" key="7">
    <source>
        <dbReference type="Proteomes" id="UP000028653"/>
    </source>
</evidence>
<dbReference type="SUPFAM" id="SSF53850">
    <property type="entry name" value="Periplasmic binding protein-like II"/>
    <property type="match status" value="1"/>
</dbReference>
<dbReference type="Pfam" id="PF00126">
    <property type="entry name" value="HTH_1"/>
    <property type="match status" value="1"/>
</dbReference>
<feature type="domain" description="HTH lysR-type" evidence="5">
    <location>
        <begin position="5"/>
        <end position="62"/>
    </location>
</feature>
<dbReference type="GO" id="GO:0003700">
    <property type="term" value="F:DNA-binding transcription factor activity"/>
    <property type="evidence" value="ECO:0007669"/>
    <property type="project" value="InterPro"/>
</dbReference>
<dbReference type="EMBL" id="JMPI01000030">
    <property type="protein sequence ID" value="KFC81412.1"/>
    <property type="molecule type" value="Genomic_DNA"/>
</dbReference>
<accession>A0A085GCG7</accession>
<evidence type="ECO:0000256" key="4">
    <source>
        <dbReference type="ARBA" id="ARBA00023163"/>
    </source>
</evidence>
<dbReference type="InterPro" id="IPR036388">
    <property type="entry name" value="WH-like_DNA-bd_sf"/>
</dbReference>
<evidence type="ECO:0000256" key="3">
    <source>
        <dbReference type="ARBA" id="ARBA00023125"/>
    </source>
</evidence>
<dbReference type="Gene3D" id="3.40.190.10">
    <property type="entry name" value="Periplasmic binding protein-like II"/>
    <property type="match status" value="2"/>
</dbReference>
<dbReference type="RefSeq" id="WP_034495846.1">
    <property type="nucleotide sequence ID" value="NZ_JMPI01000030.1"/>
</dbReference>
<keyword evidence="3" id="KW-0238">DNA-binding</keyword>
<dbReference type="eggNOG" id="COG0583">
    <property type="taxonomic scope" value="Bacteria"/>
</dbReference>
<reference evidence="6 7" key="1">
    <citation type="submission" date="2014-05" db="EMBL/GenBank/DDBJ databases">
        <title>ATOL: Assembling a taxonomically balanced genome-scale reconstruction of the evolutionary history of the Enterobacteriaceae.</title>
        <authorList>
            <person name="Plunkett G.III."/>
            <person name="Neeno-Eckwall E.C."/>
            <person name="Glasner J.D."/>
            <person name="Perna N.T."/>
        </authorList>
    </citation>
    <scope>NUCLEOTIDE SEQUENCE [LARGE SCALE GENOMIC DNA]</scope>
    <source>
        <strain evidence="6 7">ATCC 33320</strain>
    </source>
</reference>
<dbReference type="InterPro" id="IPR050389">
    <property type="entry name" value="LysR-type_TF"/>
</dbReference>
<keyword evidence="7" id="KW-1185">Reference proteome</keyword>
<dbReference type="Gene3D" id="1.10.10.10">
    <property type="entry name" value="Winged helix-like DNA-binding domain superfamily/Winged helix DNA-binding domain"/>
    <property type="match status" value="1"/>
</dbReference>